<dbReference type="STRING" id="517417.Cpar_1374"/>
<gene>
    <name evidence="1" type="ordered locus">Cpar_1374</name>
</gene>
<dbReference type="Pfam" id="PF14305">
    <property type="entry name" value="ATPgrasp_TupA"/>
    <property type="match status" value="1"/>
</dbReference>
<protein>
    <recommendedName>
        <fullName evidence="3">Alpha-L-glutamate ligase-related protein ATP-grasp domain-containing protein</fullName>
    </recommendedName>
</protein>
<dbReference type="KEGG" id="cpc:Cpar_1374"/>
<dbReference type="eggNOG" id="COG0189">
    <property type="taxonomic scope" value="Bacteria"/>
</dbReference>
<dbReference type="OrthoDB" id="9791827at2"/>
<evidence type="ECO:0000313" key="2">
    <source>
        <dbReference type="Proteomes" id="UP000008811"/>
    </source>
</evidence>
<organism evidence="1 2">
    <name type="scientific">Chlorobaculum parvum (strain DSM 263 / NCIMB 8327)</name>
    <name type="common">Chlorobium vibrioforme subsp. thiosulfatophilum</name>
    <dbReference type="NCBI Taxonomy" id="517417"/>
    <lineage>
        <taxon>Bacteria</taxon>
        <taxon>Pseudomonadati</taxon>
        <taxon>Chlorobiota</taxon>
        <taxon>Chlorobiia</taxon>
        <taxon>Chlorobiales</taxon>
        <taxon>Chlorobiaceae</taxon>
        <taxon>Chlorobaculum</taxon>
    </lineage>
</organism>
<dbReference type="HOGENOM" id="CLU_056705_0_0_10"/>
<reference evidence="1" key="1">
    <citation type="submission" date="2008-06" db="EMBL/GenBank/DDBJ databases">
        <title>Complete sequence of Chlorobaculum parvum NCIB 8327.</title>
        <authorList>
            <consortium name="US DOE Joint Genome Institute"/>
            <person name="Lucas S."/>
            <person name="Copeland A."/>
            <person name="Lapidus A."/>
            <person name="Glavina del Rio T."/>
            <person name="Dalin E."/>
            <person name="Tice H."/>
            <person name="Bruce D."/>
            <person name="Goodwin L."/>
            <person name="Pitluck S."/>
            <person name="Schmutz J."/>
            <person name="Larimer F."/>
            <person name="Land M."/>
            <person name="Hauser L."/>
            <person name="Kyrpides N."/>
            <person name="Mikhailova N."/>
            <person name="Zhao F."/>
            <person name="Li T."/>
            <person name="Liu Z."/>
            <person name="Overmann J."/>
            <person name="Bryant D.A."/>
            <person name="Richardson P."/>
        </authorList>
    </citation>
    <scope>NUCLEOTIDE SEQUENCE [LARGE SCALE GENOMIC DNA]</scope>
    <source>
        <strain evidence="1">NCIB 8327</strain>
    </source>
</reference>
<name>B3QPC3_CHLP8</name>
<dbReference type="Proteomes" id="UP000008811">
    <property type="component" value="Chromosome"/>
</dbReference>
<evidence type="ECO:0008006" key="3">
    <source>
        <dbReference type="Google" id="ProtNLM"/>
    </source>
</evidence>
<dbReference type="RefSeq" id="WP_012502609.1">
    <property type="nucleotide sequence ID" value="NC_011027.1"/>
</dbReference>
<dbReference type="EMBL" id="CP001099">
    <property type="protein sequence ID" value="ACF11776.1"/>
    <property type="molecule type" value="Genomic_DNA"/>
</dbReference>
<dbReference type="InterPro" id="IPR029465">
    <property type="entry name" value="ATPgrasp_TupA"/>
</dbReference>
<evidence type="ECO:0000313" key="1">
    <source>
        <dbReference type="EMBL" id="ACF11776.1"/>
    </source>
</evidence>
<sequence>MSKSKEMDILALKLFSLVINTYLRIRYSRYYRRFRRVVGYHPNVAIPERYHEKMLWRKMFDKNPEFRVFCDKLASKAYTESKCPSLKIPLTLWQTGSVDDIEKMPLSENMVIKANHGSGYNYFPSGAQGDQEELKGMASQWLGKEYGRREHEWGYYGVERKIFAEKLLPNSPDDHFVDMGIRCANGKPILLSVTTNTKRPDQRIGYFDLDGNRVYTPELPRGAIKGLDHNFELPLTSREAIRFAEILSVGVDYARFDFMISQSQVYAGEITVYPAAGMSRASIENQIGPDTICNEHWDLRDSWFLRSRQSGWKALYAKLLRNYLNRKAMLAA</sequence>
<accession>B3QPC3</accession>
<keyword evidence="2" id="KW-1185">Reference proteome</keyword>
<proteinExistence type="predicted"/>
<dbReference type="AlphaFoldDB" id="B3QPC3"/>